<accession>F8NUX3</accession>
<protein>
    <recommendedName>
        <fullName evidence="3">Yeast cell wall synthesis Kre9/Knh1-like N-terminal domain-containing protein</fullName>
    </recommendedName>
</protein>
<evidence type="ECO:0000256" key="1">
    <source>
        <dbReference type="ARBA" id="ARBA00022729"/>
    </source>
</evidence>
<proteinExistence type="predicted"/>
<evidence type="ECO:0000313" key="4">
    <source>
        <dbReference type="EMBL" id="EGO25288.1"/>
    </source>
</evidence>
<feature type="chain" id="PRO_5003376313" description="Yeast cell wall synthesis Kre9/Knh1-like N-terminal domain-containing protein" evidence="2">
    <location>
        <begin position="24"/>
        <end position="136"/>
    </location>
</feature>
<reference evidence="4" key="1">
    <citation type="submission" date="2011-04" db="EMBL/GenBank/DDBJ databases">
        <title>Evolution of plant cell wall degrading machinery underlies the functional diversity of forest fungi.</title>
        <authorList>
            <consortium name="US DOE Joint Genome Institute (JGI-PGF)"/>
            <person name="Eastwood D.C."/>
            <person name="Floudas D."/>
            <person name="Binder M."/>
            <person name="Majcherczyk A."/>
            <person name="Schneider P."/>
            <person name="Aerts A."/>
            <person name="Asiegbu F.O."/>
            <person name="Baker S.E."/>
            <person name="Barry K."/>
            <person name="Bendiksby M."/>
            <person name="Blumentritt M."/>
            <person name="Coutinho P.M."/>
            <person name="Cullen D."/>
            <person name="Cullen D."/>
            <person name="Gathman A."/>
            <person name="Goodell B."/>
            <person name="Henrissat B."/>
            <person name="Ihrmark K."/>
            <person name="Kauserud H."/>
            <person name="Kohler A."/>
            <person name="LaButti K."/>
            <person name="Lapidus A."/>
            <person name="Lavin J.L."/>
            <person name="Lee Y.-H."/>
            <person name="Lindquist E."/>
            <person name="Lilly W."/>
            <person name="Lucas S."/>
            <person name="Morin E."/>
            <person name="Murat C."/>
            <person name="Oguiza J.A."/>
            <person name="Park J."/>
            <person name="Pisabarro A.G."/>
            <person name="Riley R."/>
            <person name="Rosling A."/>
            <person name="Salamov A."/>
            <person name="Schmidt O."/>
            <person name="Schmutz J."/>
            <person name="Skrede I."/>
            <person name="Stenlid J."/>
            <person name="Wiebenga A."/>
            <person name="Xie X."/>
            <person name="Kues U."/>
            <person name="Hibbett D.S."/>
            <person name="Hoffmeister D."/>
            <person name="Hogberg N."/>
            <person name="Martin F."/>
            <person name="Grigoriev I.V."/>
            <person name="Watkinson S.C."/>
        </authorList>
    </citation>
    <scope>NUCLEOTIDE SEQUENCE</scope>
    <source>
        <strain evidence="4">S7.9</strain>
    </source>
</reference>
<dbReference type="InterPro" id="IPR018466">
    <property type="entry name" value="Kre9/Knh1-like_N"/>
</dbReference>
<evidence type="ECO:0000256" key="2">
    <source>
        <dbReference type="SAM" id="SignalP"/>
    </source>
</evidence>
<feature type="domain" description="Yeast cell wall synthesis Kre9/Knh1-like N-terminal" evidence="3">
    <location>
        <begin position="41"/>
        <end position="121"/>
    </location>
</feature>
<dbReference type="HOGENOM" id="CLU_083660_2_1_1"/>
<dbReference type="Pfam" id="PF10342">
    <property type="entry name" value="Kre9_KNH"/>
    <property type="match status" value="1"/>
</dbReference>
<gene>
    <name evidence="4" type="ORF">SERLADRAFT_465198</name>
</gene>
<dbReference type="RefSeq" id="XP_007317410.1">
    <property type="nucleotide sequence ID" value="XM_007317348.1"/>
</dbReference>
<keyword evidence="1 2" id="KW-0732">Signal</keyword>
<dbReference type="EMBL" id="GL945433">
    <property type="protein sequence ID" value="EGO25288.1"/>
    <property type="molecule type" value="Genomic_DNA"/>
</dbReference>
<dbReference type="OrthoDB" id="2317741at2759"/>
<name>F8NUX3_SERL9</name>
<evidence type="ECO:0000259" key="3">
    <source>
        <dbReference type="Pfam" id="PF10342"/>
    </source>
</evidence>
<dbReference type="KEGG" id="sla:SERLADRAFT_465198"/>
<sequence length="136" mass="14677">MISKTSVFALFFFLSTFFSFALALPTRVSAKRDVYVPPVISPNNATVWTVGQTYNVTWNTTNPPAQISNPRGNIYLRQGNDTLLNPTLASNFSMLAGSQEVTVPDVTPGSDYRIVLFGDSGDWSGVFAIAAASSSD</sequence>
<dbReference type="AlphaFoldDB" id="F8NUX3"/>
<dbReference type="Proteomes" id="UP000008064">
    <property type="component" value="Unassembled WGS sequence"/>
</dbReference>
<dbReference type="GeneID" id="18818863"/>
<organism>
    <name type="scientific">Serpula lacrymans var. lacrymans (strain S7.9)</name>
    <name type="common">Dry rot fungus</name>
    <dbReference type="NCBI Taxonomy" id="578457"/>
    <lineage>
        <taxon>Eukaryota</taxon>
        <taxon>Fungi</taxon>
        <taxon>Dikarya</taxon>
        <taxon>Basidiomycota</taxon>
        <taxon>Agaricomycotina</taxon>
        <taxon>Agaricomycetes</taxon>
        <taxon>Agaricomycetidae</taxon>
        <taxon>Boletales</taxon>
        <taxon>Coniophorineae</taxon>
        <taxon>Serpulaceae</taxon>
        <taxon>Serpula</taxon>
    </lineage>
</organism>
<feature type="signal peptide" evidence="2">
    <location>
        <begin position="1"/>
        <end position="23"/>
    </location>
</feature>